<evidence type="ECO:0000256" key="1">
    <source>
        <dbReference type="SAM" id="MobiDB-lite"/>
    </source>
</evidence>
<feature type="compositionally biased region" description="Gly residues" evidence="1">
    <location>
        <begin position="98"/>
        <end position="109"/>
    </location>
</feature>
<reference evidence="2" key="1">
    <citation type="journal article" date="2014" name="Int. J. Syst. Evol. Microbiol.">
        <title>Complete genome sequence of Corynebacterium casei LMG S-19264T (=DSM 44701T), isolated from a smear-ripened cheese.</title>
        <authorList>
            <consortium name="US DOE Joint Genome Institute (JGI-PGF)"/>
            <person name="Walter F."/>
            <person name="Albersmeier A."/>
            <person name="Kalinowski J."/>
            <person name="Ruckert C."/>
        </authorList>
    </citation>
    <scope>NUCLEOTIDE SEQUENCE</scope>
    <source>
        <strain evidence="2">CGMCC 1.14988</strain>
    </source>
</reference>
<evidence type="ECO:0000313" key="3">
    <source>
        <dbReference type="Proteomes" id="UP000650511"/>
    </source>
</evidence>
<dbReference type="EMBL" id="BMHA01000002">
    <property type="protein sequence ID" value="GGI03934.1"/>
    <property type="molecule type" value="Genomic_DNA"/>
</dbReference>
<evidence type="ECO:0000313" key="2">
    <source>
        <dbReference type="EMBL" id="GGI03934.1"/>
    </source>
</evidence>
<feature type="region of interest" description="Disordered" evidence="1">
    <location>
        <begin position="320"/>
        <end position="341"/>
    </location>
</feature>
<sequence length="341" mass="36231">MRDELPDWMDVPDADDPPPRRRVHRLLMMAAVPWVLVAVLVGWRGAAGEPDAATAPERSTTPDATTTAPAIDEPPGTAPAPDPGDERATTAPTTSADGGSGTDGSGTDGSGETDHTGALALDELVVEQWGGYRDRPGDGGAVVVALAVARAWLTGVAPVLELPLPATPDERHYAEHLVVEAIERESEGAAVVTLVATVLETGDPHRVTLRRLAVPVDESGDQPRPAGAPWDLPPPELTPTSPPVTEEIDREHWPAAQAALHTAGFVDAELRGLQQTAGWPVLASIRRTTAEGNEDHVVWLRRHQHEYVVAGLPLSEALPSRFGRGPDTTYGIDPDAQEDRR</sequence>
<protein>
    <submittedName>
        <fullName evidence="2">Uncharacterized protein</fullName>
    </submittedName>
</protein>
<feature type="compositionally biased region" description="Low complexity" evidence="1">
    <location>
        <begin position="61"/>
        <end position="75"/>
    </location>
</feature>
<dbReference type="Proteomes" id="UP000650511">
    <property type="component" value="Unassembled WGS sequence"/>
</dbReference>
<gene>
    <name evidence="2" type="ORF">GCM10011354_06530</name>
</gene>
<feature type="region of interest" description="Disordered" evidence="1">
    <location>
        <begin position="214"/>
        <end position="244"/>
    </location>
</feature>
<proteinExistence type="predicted"/>
<keyword evidence="3" id="KW-1185">Reference proteome</keyword>
<organism evidence="2 3">
    <name type="scientific">Egicoccus halophilus</name>
    <dbReference type="NCBI Taxonomy" id="1670830"/>
    <lineage>
        <taxon>Bacteria</taxon>
        <taxon>Bacillati</taxon>
        <taxon>Actinomycetota</taxon>
        <taxon>Nitriliruptoria</taxon>
        <taxon>Egicoccales</taxon>
        <taxon>Egicoccaceae</taxon>
        <taxon>Egicoccus</taxon>
    </lineage>
</organism>
<accession>A0A8J3A667</accession>
<dbReference type="RefSeq" id="WP_130650855.1">
    <property type="nucleotide sequence ID" value="NZ_BMHA01000002.1"/>
</dbReference>
<dbReference type="AlphaFoldDB" id="A0A8J3A667"/>
<name>A0A8J3A667_9ACTN</name>
<feature type="compositionally biased region" description="Pro residues" evidence="1">
    <location>
        <begin position="231"/>
        <end position="242"/>
    </location>
</feature>
<comment type="caution">
    <text evidence="2">The sequence shown here is derived from an EMBL/GenBank/DDBJ whole genome shotgun (WGS) entry which is preliminary data.</text>
</comment>
<feature type="region of interest" description="Disordered" evidence="1">
    <location>
        <begin position="49"/>
        <end position="115"/>
    </location>
</feature>
<reference evidence="2" key="2">
    <citation type="submission" date="2020-09" db="EMBL/GenBank/DDBJ databases">
        <authorList>
            <person name="Sun Q."/>
            <person name="Zhou Y."/>
        </authorList>
    </citation>
    <scope>NUCLEOTIDE SEQUENCE</scope>
    <source>
        <strain evidence="2">CGMCC 1.14988</strain>
    </source>
</reference>